<dbReference type="RefSeq" id="WP_015281404.1">
    <property type="nucleotide sequence ID" value="NC_019940.1"/>
</dbReference>
<evidence type="ECO:0000256" key="3">
    <source>
        <dbReference type="ARBA" id="ARBA00004763"/>
    </source>
</evidence>
<evidence type="ECO:0000256" key="13">
    <source>
        <dbReference type="ARBA" id="ARBA00053449"/>
    </source>
</evidence>
<dbReference type="UniPathway" id="UPA00077">
    <property type="reaction ID" value="UER00156"/>
</dbReference>
<dbReference type="eggNOG" id="COG0294">
    <property type="taxonomic scope" value="Bacteria"/>
</dbReference>
<protein>
    <recommendedName>
        <fullName evidence="7 14">Dihydropteroate synthase</fullName>
        <shortName evidence="14">DHPS</shortName>
        <ecNumber evidence="6 14">2.5.1.15</ecNumber>
    </recommendedName>
    <alternativeName>
        <fullName evidence="12 14">Dihydropteroate pyrophosphorylase</fullName>
    </alternativeName>
</protein>
<evidence type="ECO:0000256" key="12">
    <source>
        <dbReference type="ARBA" id="ARBA00030193"/>
    </source>
</evidence>
<dbReference type="KEGG" id="tmb:Thimo_2547"/>
<dbReference type="InterPro" id="IPR045031">
    <property type="entry name" value="DHP_synth-like"/>
</dbReference>
<evidence type="ECO:0000256" key="5">
    <source>
        <dbReference type="ARBA" id="ARBA00011738"/>
    </source>
</evidence>
<evidence type="ECO:0000256" key="1">
    <source>
        <dbReference type="ARBA" id="ARBA00000012"/>
    </source>
</evidence>
<dbReference type="PROSITE" id="PS00792">
    <property type="entry name" value="DHPS_1"/>
    <property type="match status" value="1"/>
</dbReference>
<dbReference type="PROSITE" id="PS50972">
    <property type="entry name" value="PTERIN_BINDING"/>
    <property type="match status" value="1"/>
</dbReference>
<gene>
    <name evidence="16" type="ORF">Thimo_2547</name>
</gene>
<evidence type="ECO:0000256" key="11">
    <source>
        <dbReference type="ARBA" id="ARBA00022909"/>
    </source>
</evidence>
<evidence type="ECO:0000256" key="2">
    <source>
        <dbReference type="ARBA" id="ARBA00001946"/>
    </source>
</evidence>
<reference evidence="16 17" key="1">
    <citation type="submission" date="2011-09" db="EMBL/GenBank/DDBJ databases">
        <title>Complete sequence of chromosome of Thioflavicoccus mobilis 8321.</title>
        <authorList>
            <consortium name="US DOE Joint Genome Institute"/>
            <person name="Lucas S."/>
            <person name="Han J."/>
            <person name="Lapidus A."/>
            <person name="Cheng J.-F."/>
            <person name="Goodwin L."/>
            <person name="Pitluck S."/>
            <person name="Peters L."/>
            <person name="Ovchinnikova G."/>
            <person name="Lu M."/>
            <person name="Detter J.C."/>
            <person name="Han C."/>
            <person name="Tapia R."/>
            <person name="Land M."/>
            <person name="Hauser L."/>
            <person name="Kyrpides N."/>
            <person name="Ivanova N."/>
            <person name="Pagani I."/>
            <person name="Vogl K."/>
            <person name="Liu Z."/>
            <person name="Imhoff J."/>
            <person name="Thiel V."/>
            <person name="Frigaard N.-U."/>
            <person name="Bryant D."/>
            <person name="Woyke T."/>
        </authorList>
    </citation>
    <scope>NUCLEOTIDE SEQUENCE [LARGE SCALE GENOMIC DNA]</scope>
    <source>
        <strain evidence="16 17">8321</strain>
    </source>
</reference>
<dbReference type="PANTHER" id="PTHR20941">
    <property type="entry name" value="FOLATE SYNTHESIS PROTEINS"/>
    <property type="match status" value="1"/>
</dbReference>
<evidence type="ECO:0000256" key="10">
    <source>
        <dbReference type="ARBA" id="ARBA00022842"/>
    </source>
</evidence>
<dbReference type="HOGENOM" id="CLU_008023_0_3_6"/>
<dbReference type="PROSITE" id="PS00793">
    <property type="entry name" value="DHPS_2"/>
    <property type="match status" value="1"/>
</dbReference>
<dbReference type="PANTHER" id="PTHR20941:SF1">
    <property type="entry name" value="FOLIC ACID SYNTHESIS PROTEIN FOL1"/>
    <property type="match status" value="1"/>
</dbReference>
<dbReference type="GO" id="GO:0046656">
    <property type="term" value="P:folic acid biosynthetic process"/>
    <property type="evidence" value="ECO:0007669"/>
    <property type="project" value="UniProtKB-KW"/>
</dbReference>
<comment type="catalytic activity">
    <reaction evidence="1">
        <text>(7,8-dihydropterin-6-yl)methyl diphosphate + 4-aminobenzoate = 7,8-dihydropteroate + diphosphate</text>
        <dbReference type="Rhea" id="RHEA:19949"/>
        <dbReference type="ChEBI" id="CHEBI:17836"/>
        <dbReference type="ChEBI" id="CHEBI:17839"/>
        <dbReference type="ChEBI" id="CHEBI:33019"/>
        <dbReference type="ChEBI" id="CHEBI:72950"/>
        <dbReference type="EC" id="2.5.1.15"/>
    </reaction>
</comment>
<dbReference type="Proteomes" id="UP000010816">
    <property type="component" value="Chromosome"/>
</dbReference>
<comment type="similarity">
    <text evidence="4 14">Belongs to the DHPS family.</text>
</comment>
<dbReference type="CDD" id="cd00739">
    <property type="entry name" value="DHPS"/>
    <property type="match status" value="1"/>
</dbReference>
<evidence type="ECO:0000313" key="17">
    <source>
        <dbReference type="Proteomes" id="UP000010816"/>
    </source>
</evidence>
<dbReference type="InterPro" id="IPR000489">
    <property type="entry name" value="Pterin-binding_dom"/>
</dbReference>
<sequence>MGRAIDCAGKTLDLSRPLVMGILNITPDSFSDGGHFLSLNAACRRAVQMVEDGADIIDVGGESTRPGAATVSADEELRRVVPVIEALVGEVPVPISVDTSRPEVIRAAAGAGVGLINDIRALRRPGALAAAAEVALPVCLMHMRGEPGTMQEAPHYDDVVAEVGAFLRERAACCEAAGIPREQLLVDPGFGFGKNLSHNLALLAGLPRLADFGWPLLVGLSRKSMIGALTGRPVAERIHGSVTAAVLAVERGASVVRVHDVRPTVEALRVLAPLL</sequence>
<proteinExistence type="inferred from homology"/>
<evidence type="ECO:0000256" key="7">
    <source>
        <dbReference type="ARBA" id="ARBA00016919"/>
    </source>
</evidence>
<dbReference type="GO" id="GO:0046654">
    <property type="term" value="P:tetrahydrofolate biosynthetic process"/>
    <property type="evidence" value="ECO:0007669"/>
    <property type="project" value="UniProtKB-UniPathway"/>
</dbReference>
<dbReference type="Gene3D" id="3.20.20.20">
    <property type="entry name" value="Dihydropteroate synthase-like"/>
    <property type="match status" value="1"/>
</dbReference>
<evidence type="ECO:0000256" key="14">
    <source>
        <dbReference type="RuleBase" id="RU361205"/>
    </source>
</evidence>
<dbReference type="EMBL" id="CP003051">
    <property type="protein sequence ID" value="AGA91271.1"/>
    <property type="molecule type" value="Genomic_DNA"/>
</dbReference>
<evidence type="ECO:0000256" key="8">
    <source>
        <dbReference type="ARBA" id="ARBA00022679"/>
    </source>
</evidence>
<comment type="function">
    <text evidence="13 14">Catalyzes the condensation of para-aminobenzoate (pABA) with 6-hydroxymethyl-7,8-dihydropterin diphosphate (DHPt-PP) to form 7,8-dihydropteroate (H2Pte), the immediate precursor of folate derivatives.</text>
</comment>
<dbReference type="FunFam" id="3.20.20.20:FF:000004">
    <property type="entry name" value="Dihydropteroate synthase"/>
    <property type="match status" value="1"/>
</dbReference>
<dbReference type="GO" id="GO:0004156">
    <property type="term" value="F:dihydropteroate synthase activity"/>
    <property type="evidence" value="ECO:0007669"/>
    <property type="project" value="UniProtKB-EC"/>
</dbReference>
<comment type="subunit">
    <text evidence="5">Homodimer.</text>
</comment>
<feature type="domain" description="Pterin-binding" evidence="15">
    <location>
        <begin position="17"/>
        <end position="269"/>
    </location>
</feature>
<keyword evidence="8 14" id="KW-0808">Transferase</keyword>
<comment type="pathway">
    <text evidence="3 14">Cofactor biosynthesis; tetrahydrofolate biosynthesis; 7,8-dihydrofolate from 2-amino-4-hydroxy-6-hydroxymethyl-7,8-dihydropteridine diphosphate and 4-aminobenzoate: step 1/2.</text>
</comment>
<keyword evidence="11 14" id="KW-0289">Folate biosynthesis</keyword>
<organism evidence="16 17">
    <name type="scientific">Thioflavicoccus mobilis 8321</name>
    <dbReference type="NCBI Taxonomy" id="765912"/>
    <lineage>
        <taxon>Bacteria</taxon>
        <taxon>Pseudomonadati</taxon>
        <taxon>Pseudomonadota</taxon>
        <taxon>Gammaproteobacteria</taxon>
        <taxon>Chromatiales</taxon>
        <taxon>Chromatiaceae</taxon>
        <taxon>Thioflavicoccus</taxon>
    </lineage>
</organism>
<comment type="cofactor">
    <cofactor evidence="2 14">
        <name>Mg(2+)</name>
        <dbReference type="ChEBI" id="CHEBI:18420"/>
    </cofactor>
</comment>
<dbReference type="AlphaFoldDB" id="L0GZ80"/>
<evidence type="ECO:0000256" key="6">
    <source>
        <dbReference type="ARBA" id="ARBA00012458"/>
    </source>
</evidence>
<dbReference type="InterPro" id="IPR006390">
    <property type="entry name" value="DHP_synth_dom"/>
</dbReference>
<accession>L0GZ80</accession>
<evidence type="ECO:0000256" key="4">
    <source>
        <dbReference type="ARBA" id="ARBA00009503"/>
    </source>
</evidence>
<dbReference type="OrthoDB" id="9811744at2"/>
<dbReference type="GO" id="GO:0046872">
    <property type="term" value="F:metal ion binding"/>
    <property type="evidence" value="ECO:0007669"/>
    <property type="project" value="UniProtKB-KW"/>
</dbReference>
<evidence type="ECO:0000313" key="16">
    <source>
        <dbReference type="EMBL" id="AGA91271.1"/>
    </source>
</evidence>
<dbReference type="SUPFAM" id="SSF51717">
    <property type="entry name" value="Dihydropteroate synthetase-like"/>
    <property type="match status" value="1"/>
</dbReference>
<dbReference type="EC" id="2.5.1.15" evidence="6 14"/>
<dbReference type="Pfam" id="PF00809">
    <property type="entry name" value="Pterin_bind"/>
    <property type="match status" value="1"/>
</dbReference>
<keyword evidence="10 14" id="KW-0460">Magnesium</keyword>
<dbReference type="NCBIfam" id="TIGR01496">
    <property type="entry name" value="DHPS"/>
    <property type="match status" value="1"/>
</dbReference>
<dbReference type="PATRIC" id="fig|765912.4.peg.2503"/>
<dbReference type="InterPro" id="IPR011005">
    <property type="entry name" value="Dihydropteroate_synth-like_sf"/>
</dbReference>
<keyword evidence="9 14" id="KW-0479">Metal-binding</keyword>
<dbReference type="STRING" id="765912.Thimo_2547"/>
<keyword evidence="17" id="KW-1185">Reference proteome</keyword>
<name>L0GZ80_9GAMM</name>
<evidence type="ECO:0000259" key="15">
    <source>
        <dbReference type="PROSITE" id="PS50972"/>
    </source>
</evidence>
<dbReference type="GO" id="GO:0005829">
    <property type="term" value="C:cytosol"/>
    <property type="evidence" value="ECO:0007669"/>
    <property type="project" value="TreeGrafter"/>
</dbReference>
<evidence type="ECO:0000256" key="9">
    <source>
        <dbReference type="ARBA" id="ARBA00022723"/>
    </source>
</evidence>